<sequence length="73" mass="7820">MYRRSLGDRRSSVSINVDLYFSTAASMVGLKTAEGVRHCVAPVSDAAADPSSVVGVFARAADMSQRSDVLWKV</sequence>
<proteinExistence type="predicted"/>
<gene>
    <name evidence="1" type="ORF">Vbra_4068</name>
</gene>
<organism evidence="1 2">
    <name type="scientific">Vitrella brassicaformis (strain CCMP3155)</name>
    <dbReference type="NCBI Taxonomy" id="1169540"/>
    <lineage>
        <taxon>Eukaryota</taxon>
        <taxon>Sar</taxon>
        <taxon>Alveolata</taxon>
        <taxon>Colpodellida</taxon>
        <taxon>Vitrellaceae</taxon>
        <taxon>Vitrella</taxon>
    </lineage>
</organism>
<dbReference type="Proteomes" id="UP000041254">
    <property type="component" value="Unassembled WGS sequence"/>
</dbReference>
<keyword evidence="2" id="KW-1185">Reference proteome</keyword>
<dbReference type="VEuPathDB" id="CryptoDB:Vbra_4068"/>
<dbReference type="AlphaFoldDB" id="A0A0G4ER30"/>
<name>A0A0G4ER30_VITBC</name>
<protein>
    <submittedName>
        <fullName evidence="1">Uncharacterized protein</fullName>
    </submittedName>
</protein>
<dbReference type="EMBL" id="CDMY01000291">
    <property type="protein sequence ID" value="CEL99907.1"/>
    <property type="molecule type" value="Genomic_DNA"/>
</dbReference>
<accession>A0A0G4ER30</accession>
<evidence type="ECO:0000313" key="1">
    <source>
        <dbReference type="EMBL" id="CEL99907.1"/>
    </source>
</evidence>
<dbReference type="InParanoid" id="A0A0G4ER30"/>
<evidence type="ECO:0000313" key="2">
    <source>
        <dbReference type="Proteomes" id="UP000041254"/>
    </source>
</evidence>
<reference evidence="1 2" key="1">
    <citation type="submission" date="2014-11" db="EMBL/GenBank/DDBJ databases">
        <authorList>
            <person name="Zhu J."/>
            <person name="Qi W."/>
            <person name="Song R."/>
        </authorList>
    </citation>
    <scope>NUCLEOTIDE SEQUENCE [LARGE SCALE GENOMIC DNA]</scope>
</reference>